<reference evidence="4" key="3">
    <citation type="journal article" date="2021" name="Microorganisms">
        <title>Genomes of Anguillid Herpesvirus 1 Strains Reveal Evolutionary Disparities and Low Genetic Diversity in the Genus Cyprinivirus.</title>
        <authorList>
            <person name="Donohoe O."/>
            <person name="Zhang H."/>
            <person name="Delrez N."/>
            <person name="Gao Y."/>
            <person name="Suarez N.M."/>
            <person name="Davison A.J."/>
            <person name="Vanderplasschen A."/>
        </authorList>
    </citation>
    <scope>NUCLEOTIDE SEQUENCE</scope>
    <source>
        <strain evidence="2">500138</strain>
        <strain evidence="3">DK-200249</strain>
        <strain evidence="4">HVA 486123</strain>
    </source>
</reference>
<reference evidence="1 5" key="1">
    <citation type="journal article" date="2010" name="J. Gen. Virol.">
        <title>Complete genome sequence and taxonomic position of anguillid herpesvirus 1.</title>
        <authorList>
            <person name="van Beurden S.J."/>
            <person name="Bossers A."/>
            <person name="Voorbergen-Laarman M.H."/>
            <person name="Haenen O.L."/>
            <person name="Peters S."/>
            <person name="Abma-Henkens M.H."/>
            <person name="Peeters B.P."/>
            <person name="Rottier P.J."/>
            <person name="Engelsma M.Y."/>
        </authorList>
    </citation>
    <scope>NUCLEOTIDE SEQUENCE [LARGE SCALE GENOMIC DNA]</scope>
    <source>
        <strain evidence="1">500138</strain>
        <strain evidence="5">Isolate Anguilla anguilla/Netherlands/500138/1998</strain>
    </source>
</reference>
<proteinExistence type="predicted"/>
<evidence type="ECO:0000313" key="3">
    <source>
        <dbReference type="EMBL" id="QRM16673.1"/>
    </source>
</evidence>
<name>A0A8E5AL43_9VIRU</name>
<keyword evidence="5" id="KW-1185">Reference proteome</keyword>
<evidence type="ECO:0000313" key="5">
    <source>
        <dbReference type="Proteomes" id="UP000011239"/>
    </source>
</evidence>
<dbReference type="RefSeq" id="YP_003358259.1">
    <property type="nucleotide sequence ID" value="NC_013668.3"/>
</dbReference>
<dbReference type="EMBL" id="MW580851">
    <property type="protein sequence ID" value="QRM16673.1"/>
    <property type="molecule type" value="Genomic_DNA"/>
</dbReference>
<reference evidence="4" key="4">
    <citation type="submission" date="2021-02" db="EMBL/GenBank/DDBJ databases">
        <authorList>
            <person name="Vanderplasschen A.F.C."/>
            <person name="Davison A.J."/>
        </authorList>
    </citation>
    <scope>NUCLEOTIDE SEQUENCE</scope>
    <source>
        <strain evidence="2">500138</strain>
        <strain evidence="3">DK-200249</strain>
        <strain evidence="4">HVA 486123</strain>
    </source>
</reference>
<evidence type="ECO:0000313" key="2">
    <source>
        <dbReference type="EMBL" id="QRM16414.1"/>
    </source>
</evidence>
<dbReference type="Proteomes" id="UP000011239">
    <property type="component" value="Segment"/>
</dbReference>
<evidence type="ECO:0000313" key="1">
    <source>
        <dbReference type="EMBL" id="ADA57883.1"/>
    </source>
</evidence>
<evidence type="ECO:0000313" key="4">
    <source>
        <dbReference type="EMBL" id="QRM17066.1"/>
    </source>
</evidence>
<dbReference type="EMBL" id="MW580854">
    <property type="protein sequence ID" value="QRM17066.1"/>
    <property type="molecule type" value="Genomic_DNA"/>
</dbReference>
<dbReference type="EMBL" id="FJ940765">
    <property type="protein sequence ID" value="ADA57883.1"/>
    <property type="molecule type" value="Genomic_DNA"/>
</dbReference>
<accession>D2E8H1</accession>
<gene>
    <name evidence="4" type="primary">ORF120</name>
    <name evidence="1" type="ORF">AngHV1_ORF120</name>
</gene>
<organism evidence="4">
    <name type="scientific">Anguillid herpesvirus 1</name>
    <dbReference type="NCBI Taxonomy" id="150286"/>
    <lineage>
        <taxon>Viruses</taxon>
        <taxon>Duplodnaviria</taxon>
        <taxon>Heunggongvirae</taxon>
        <taxon>Peploviricota</taxon>
        <taxon>Herviviricetes</taxon>
        <taxon>Herpesvirales</taxon>
        <taxon>Alloherpesviridae</taxon>
        <taxon>Cyvirus</taxon>
        <taxon>Cyvirus anguillidallo1</taxon>
    </lineage>
</organism>
<accession>A0A8E5AL43</accession>
<sequence>MNTLETLQCVECLGPKKDRWLYWAPGLTNPAFKTFGVPTGQAVNLAAYVRFVIQKVREKEEPDQVFNTVDQILQACARTFAYQSVERKLLEEELRLSLEKFYPPLKECASIPMLINPGACLPQFGACQDWYLTNRDQVIDGPMVESELEEMMGPIPAKDRKTRVLATVHVHNWQGDAGAGDGEKGESVICALPHPSLAGRATLTVALPDRWAFGSYYQNGKLYLIYVGFKSPDRGWVKTYLSDTKGEFRPHAERTIGMAGAKISSISVGWLTNQAVRRGLLVRVLSDADACTFLVTSGEPEGLQMWCPKVTNLQAAHVQELNRSTVVTSTQFQYRGEICVPCRLTEPAIAEQFLTRNPTDDGPNAANQIQLPSSMGPIYTFTFKYRKTRANAATGVSPWEMSKFDPETTQQYISLFGLSVDSIGTPFPVGLPWNSAKKQKLEQPTKREKVMLWHAPCDEPEQELWNSDIVCKYDKLVASALTQCKPSVWRELWHCMRLDALLELPFYDPKNAPASTLREYDCELSIKSTRQNFAKQCLANASDKPKVTNGTAACDKPCGVGGEPELGCLHCDMKAKKPADEGWLWARPDDLLFWVQLAVLVNKWRTSGLPELDGPTGSTRETEHACVYRDMVLDNYAAPLAAFVRSRIDSGSSHLGLGASSKTGTFVRTLLVKPGLILSWDEENIAAVTQWVNVWGGRHKGRIQPVRRNFRKQELESRWCTPNYQIGPHRISSSVLYLCWESTSERELKAQEDQTKRKTLFESFDSPGPAQGDRLDLRGCMDDGSPSAGVCKIPIFKPGKTVKSTQVLDGKWALVTWCDPLQNPGDDPAKEPRQRNVPTNLETIVYLLAPVRQFLSASSRKLFNGCAPVMVLSSLKLDKGSSGPAAIDYRGRLLVAHEDATVTICVEKNSQIEPTTVVMPGQWRGPSVNAMLAEASDREFQVLPAVADETMGELSPQTVQELVFHDYHTLASEWLNEDLPQWHRGHPVTTGFRKYGINGYMVESRFLTKTTMGWLYPRSKKPAEEPLPVAPKPMPVRHPWGLGHTLF</sequence>
<dbReference type="EMBL" id="MW580849">
    <property type="protein sequence ID" value="QRM16414.1"/>
    <property type="molecule type" value="Genomic_DNA"/>
</dbReference>
<protein>
    <submittedName>
        <fullName evidence="4">Protein ORF120</fullName>
    </submittedName>
</protein>
<dbReference type="GeneID" id="8683552"/>
<reference evidence="1" key="2">
    <citation type="submission" date="2012-05" db="EMBL/GenBank/DDBJ databases">
        <authorList>
            <person name="van Beurden S.J."/>
            <person name="Gatherer D."/>
            <person name="Tuzi K."/>
            <person name="Herzyk P."/>
            <person name="Galbraith J."/>
            <person name="Peeters B.P.H."/>
            <person name="Rottier P.J.M."/>
            <person name="Engelsma M.Y."/>
            <person name="Davison A.J."/>
        </authorList>
    </citation>
    <scope>NUCLEOTIDE SEQUENCE</scope>
    <source>
        <strain evidence="1">500138</strain>
    </source>
</reference>
<dbReference type="KEGG" id="vg:8683552"/>